<feature type="region of interest" description="Disordered" evidence="1">
    <location>
        <begin position="1"/>
        <end position="59"/>
    </location>
</feature>
<dbReference type="EMBL" id="ASPP01010125">
    <property type="protein sequence ID" value="ETO23192.1"/>
    <property type="molecule type" value="Genomic_DNA"/>
</dbReference>
<protein>
    <submittedName>
        <fullName evidence="2">Uncharacterized protein</fullName>
    </submittedName>
</protein>
<proteinExistence type="predicted"/>
<name>X6NCY9_RETFI</name>
<evidence type="ECO:0000313" key="2">
    <source>
        <dbReference type="EMBL" id="ETO23192.1"/>
    </source>
</evidence>
<dbReference type="Proteomes" id="UP000023152">
    <property type="component" value="Unassembled WGS sequence"/>
</dbReference>
<accession>X6NCY9</accession>
<gene>
    <name evidence="2" type="ORF">RFI_13992</name>
</gene>
<sequence>EDEDEDEEKESLTLPVIETETDASDAYYGKGSGSHVTTPSNNEKRSLLNNPLGEDPTNSLRKEKVKPWFLSNGTIQFVGGSAGTMGTVPNAPRTHHQKKKITSCSRNNAKTKSLPKNGCKKNNSNETNCKKSLERFVYLFACIFFFWKKNQQFVIATYNFETHNITTYVHCHL</sequence>
<comment type="caution">
    <text evidence="2">The sequence shown here is derived from an EMBL/GenBank/DDBJ whole genome shotgun (WGS) entry which is preliminary data.</text>
</comment>
<feature type="non-terminal residue" evidence="2">
    <location>
        <position position="1"/>
    </location>
</feature>
<keyword evidence="3" id="KW-1185">Reference proteome</keyword>
<reference evidence="2 3" key="1">
    <citation type="journal article" date="2013" name="Curr. Biol.">
        <title>The Genome of the Foraminiferan Reticulomyxa filosa.</title>
        <authorList>
            <person name="Glockner G."/>
            <person name="Hulsmann N."/>
            <person name="Schleicher M."/>
            <person name="Noegel A.A."/>
            <person name="Eichinger L."/>
            <person name="Gallinger C."/>
            <person name="Pawlowski J."/>
            <person name="Sierra R."/>
            <person name="Euteneuer U."/>
            <person name="Pillet L."/>
            <person name="Moustafa A."/>
            <person name="Platzer M."/>
            <person name="Groth M."/>
            <person name="Szafranski K."/>
            <person name="Schliwa M."/>
        </authorList>
    </citation>
    <scope>NUCLEOTIDE SEQUENCE [LARGE SCALE GENOMIC DNA]</scope>
</reference>
<evidence type="ECO:0000313" key="3">
    <source>
        <dbReference type="Proteomes" id="UP000023152"/>
    </source>
</evidence>
<dbReference type="AlphaFoldDB" id="X6NCY9"/>
<evidence type="ECO:0000256" key="1">
    <source>
        <dbReference type="SAM" id="MobiDB-lite"/>
    </source>
</evidence>
<organism evidence="2 3">
    <name type="scientific">Reticulomyxa filosa</name>
    <dbReference type="NCBI Taxonomy" id="46433"/>
    <lineage>
        <taxon>Eukaryota</taxon>
        <taxon>Sar</taxon>
        <taxon>Rhizaria</taxon>
        <taxon>Retaria</taxon>
        <taxon>Foraminifera</taxon>
        <taxon>Monothalamids</taxon>
        <taxon>Reticulomyxidae</taxon>
        <taxon>Reticulomyxa</taxon>
    </lineage>
</organism>